<evidence type="ECO:0000313" key="6">
    <source>
        <dbReference type="EMBL" id="KAK7304740.1"/>
    </source>
</evidence>
<dbReference type="Pfam" id="PF04481">
    <property type="entry name" value="DUF561"/>
    <property type="match status" value="1"/>
</dbReference>
<protein>
    <recommendedName>
        <fullName evidence="3">Uncharacterized protein ycf23</fullName>
    </recommendedName>
</protein>
<evidence type="ECO:0000256" key="5">
    <source>
        <dbReference type="SAM" id="Phobius"/>
    </source>
</evidence>
<organism evidence="6 7">
    <name type="scientific">Canavalia gladiata</name>
    <name type="common">Sword bean</name>
    <name type="synonym">Dolichos gladiatus</name>
    <dbReference type="NCBI Taxonomy" id="3824"/>
    <lineage>
        <taxon>Eukaryota</taxon>
        <taxon>Viridiplantae</taxon>
        <taxon>Streptophyta</taxon>
        <taxon>Embryophyta</taxon>
        <taxon>Tracheophyta</taxon>
        <taxon>Spermatophyta</taxon>
        <taxon>Magnoliopsida</taxon>
        <taxon>eudicotyledons</taxon>
        <taxon>Gunneridae</taxon>
        <taxon>Pentapetalae</taxon>
        <taxon>rosids</taxon>
        <taxon>fabids</taxon>
        <taxon>Fabales</taxon>
        <taxon>Fabaceae</taxon>
        <taxon>Papilionoideae</taxon>
        <taxon>50 kb inversion clade</taxon>
        <taxon>NPAAA clade</taxon>
        <taxon>indigoferoid/millettioid clade</taxon>
        <taxon>Phaseoleae</taxon>
        <taxon>Canavalia</taxon>
    </lineage>
</organism>
<keyword evidence="5" id="KW-0472">Membrane</keyword>
<dbReference type="GO" id="GO:0009536">
    <property type="term" value="C:plastid"/>
    <property type="evidence" value="ECO:0007669"/>
    <property type="project" value="UniProtKB-SubCell"/>
</dbReference>
<name>A0AAN9JSL5_CANGL</name>
<feature type="transmembrane region" description="Helical" evidence="5">
    <location>
        <begin position="28"/>
        <end position="52"/>
    </location>
</feature>
<proteinExistence type="inferred from homology"/>
<comment type="subcellular location">
    <subcellularLocation>
        <location evidence="1">Plastid</location>
    </subcellularLocation>
</comment>
<keyword evidence="4" id="KW-0934">Plastid</keyword>
<keyword evidence="5" id="KW-0812">Transmembrane</keyword>
<evidence type="ECO:0000256" key="3">
    <source>
        <dbReference type="ARBA" id="ARBA00021523"/>
    </source>
</evidence>
<sequence length="138" mass="14519">MIVALATPTLAVAYSISPAVKIPVMCSFGLSAVTAPMAITAGAAGVCFVIIGHHFRHAIHMKWKLKDSSSVHGIMLQETAEGGVDSSVINIELSPVACLTPQNVAVKKTNSESLSFSISDSHQLQDDLKDKLCTVRSG</sequence>
<evidence type="ECO:0000313" key="7">
    <source>
        <dbReference type="Proteomes" id="UP001367508"/>
    </source>
</evidence>
<dbReference type="EMBL" id="JAYMYQ010000011">
    <property type="protein sequence ID" value="KAK7304740.1"/>
    <property type="molecule type" value="Genomic_DNA"/>
</dbReference>
<dbReference type="InterPro" id="IPR007570">
    <property type="entry name" value="Uncharacterised_Ycf23"/>
</dbReference>
<reference evidence="6 7" key="1">
    <citation type="submission" date="2024-01" db="EMBL/GenBank/DDBJ databases">
        <title>The genomes of 5 underutilized Papilionoideae crops provide insights into root nodulation and disease resistanc.</title>
        <authorList>
            <person name="Jiang F."/>
        </authorList>
    </citation>
    <scope>NUCLEOTIDE SEQUENCE [LARGE SCALE GENOMIC DNA]</scope>
    <source>
        <strain evidence="6">LVBAO_FW01</strain>
        <tissue evidence="6">Leaves</tissue>
    </source>
</reference>
<dbReference type="PANTHER" id="PTHR36895">
    <property type="match status" value="1"/>
</dbReference>
<accession>A0AAN9JSL5</accession>
<gene>
    <name evidence="6" type="ORF">VNO77_42627</name>
</gene>
<comment type="similarity">
    <text evidence="2">Belongs to the ycf23 family.</text>
</comment>
<dbReference type="AlphaFoldDB" id="A0AAN9JSL5"/>
<evidence type="ECO:0000256" key="4">
    <source>
        <dbReference type="ARBA" id="ARBA00022640"/>
    </source>
</evidence>
<comment type="caution">
    <text evidence="6">The sequence shown here is derived from an EMBL/GenBank/DDBJ whole genome shotgun (WGS) entry which is preliminary data.</text>
</comment>
<evidence type="ECO:0000256" key="1">
    <source>
        <dbReference type="ARBA" id="ARBA00004474"/>
    </source>
</evidence>
<keyword evidence="7" id="KW-1185">Reference proteome</keyword>
<dbReference type="PANTHER" id="PTHR36895:SF1">
    <property type="entry name" value="YCF23 PROTEIN"/>
    <property type="match status" value="1"/>
</dbReference>
<evidence type="ECO:0000256" key="2">
    <source>
        <dbReference type="ARBA" id="ARBA00009664"/>
    </source>
</evidence>
<dbReference type="Proteomes" id="UP001367508">
    <property type="component" value="Unassembled WGS sequence"/>
</dbReference>
<keyword evidence="5" id="KW-1133">Transmembrane helix</keyword>